<dbReference type="EMBL" id="KU950310">
    <property type="protein sequence ID" value="AMW88384.1"/>
    <property type="molecule type" value="Genomic_DNA"/>
</dbReference>
<protein>
    <submittedName>
        <fullName evidence="2">UV excision repair protein Rad23</fullName>
    </submittedName>
</protein>
<proteinExistence type="predicted"/>
<accession>A0A286K010</accession>
<feature type="region of interest" description="Disordered" evidence="1">
    <location>
        <begin position="23"/>
        <end position="73"/>
    </location>
</feature>
<geneLocation type="plasmid" evidence="2">
    <name>pMG2_SR198</name>
</geneLocation>
<dbReference type="RefSeq" id="WP_074294769.1">
    <property type="nucleotide sequence ID" value="NZ_MOMJ01000006.1"/>
</dbReference>
<feature type="compositionally biased region" description="Polar residues" evidence="1">
    <location>
        <begin position="33"/>
        <end position="67"/>
    </location>
</feature>
<organism evidence="2">
    <name type="scientific">Pseudomonas syringae pv. actinidiae</name>
    <dbReference type="NCBI Taxonomy" id="103796"/>
    <lineage>
        <taxon>Bacteria</taxon>
        <taxon>Pseudomonadati</taxon>
        <taxon>Pseudomonadota</taxon>
        <taxon>Gammaproteobacteria</taxon>
        <taxon>Pseudomonadales</taxon>
        <taxon>Pseudomonadaceae</taxon>
        <taxon>Pseudomonas</taxon>
        <taxon>Pseudomonas syringae</taxon>
    </lineage>
</organism>
<keyword evidence="2" id="KW-0614">Plasmid</keyword>
<sequence length="281" mass="29852">MKFKLGALSLVVCCGLAGCDKPSTEPKPAADSLGTTSVPNSPTVTGASPSSLLNSPKVAGSSQVSRPATTAVSSTADSSVPLDKYVDLNSLPAGQALTFLVLAKAPSSTTTEQKMEWLSPEYQATSDGFKRQDIEKAKWPAIRSQLDEFAGNDYYTLPIKGPSVAQGMGMQNVMVGPYDFADSSFPITSYGQYCWANPVRNAAGMNLKINPSQFPCSIKVADQNQAREIEQARAQGTLDLGGTLYLYIPKSSGMNASGEVVHGVLELRDRQSSKPLITVEM</sequence>
<dbReference type="PROSITE" id="PS51257">
    <property type="entry name" value="PROKAR_LIPOPROTEIN"/>
    <property type="match status" value="1"/>
</dbReference>
<dbReference type="AlphaFoldDB" id="A0A286K010"/>
<evidence type="ECO:0000256" key="1">
    <source>
        <dbReference type="SAM" id="MobiDB-lite"/>
    </source>
</evidence>
<reference evidence="2" key="1">
    <citation type="submission" date="2016-03" db="EMBL/GenBank/DDBJ databases">
        <title>The evolution of Pseudomonas syringe pv. actinidiae in New Zealand.</title>
        <authorList>
            <person name="Butler M.I."/>
            <person name="Taiaroa G."/>
            <person name="Stockwell P."/>
            <person name="Lamont I."/>
            <person name="Poulter R."/>
        </authorList>
    </citation>
    <scope>NUCLEOTIDE SEQUENCE</scope>
    <source>
        <strain evidence="2">SR198</strain>
        <plasmid evidence="2">pMG2_SR198</plasmid>
    </source>
</reference>
<evidence type="ECO:0000313" key="2">
    <source>
        <dbReference type="EMBL" id="AMW88384.1"/>
    </source>
</evidence>
<name>A0A286K010_PSESF</name>